<accession>A0A8E2JHJ8</accession>
<dbReference type="EMBL" id="KV744875">
    <property type="protein sequence ID" value="OCK82895.1"/>
    <property type="molecule type" value="Genomic_DNA"/>
</dbReference>
<evidence type="ECO:0000313" key="2">
    <source>
        <dbReference type="Proteomes" id="UP000250266"/>
    </source>
</evidence>
<protein>
    <submittedName>
        <fullName evidence="1">Uncharacterized protein</fullName>
    </submittedName>
</protein>
<keyword evidence="2" id="KW-1185">Reference proteome</keyword>
<dbReference type="AlphaFoldDB" id="A0A8E2JHJ8"/>
<dbReference type="OrthoDB" id="4158815at2759"/>
<reference evidence="1 2" key="1">
    <citation type="journal article" date="2016" name="Nat. Commun.">
        <title>Ectomycorrhizal ecology is imprinted in the genome of the dominant symbiotic fungus Cenococcum geophilum.</title>
        <authorList>
            <consortium name="DOE Joint Genome Institute"/>
            <person name="Peter M."/>
            <person name="Kohler A."/>
            <person name="Ohm R.A."/>
            <person name="Kuo A."/>
            <person name="Krutzmann J."/>
            <person name="Morin E."/>
            <person name="Arend M."/>
            <person name="Barry K.W."/>
            <person name="Binder M."/>
            <person name="Choi C."/>
            <person name="Clum A."/>
            <person name="Copeland A."/>
            <person name="Grisel N."/>
            <person name="Haridas S."/>
            <person name="Kipfer T."/>
            <person name="LaButti K."/>
            <person name="Lindquist E."/>
            <person name="Lipzen A."/>
            <person name="Maire R."/>
            <person name="Meier B."/>
            <person name="Mihaltcheva S."/>
            <person name="Molinier V."/>
            <person name="Murat C."/>
            <person name="Poggeler S."/>
            <person name="Quandt C.A."/>
            <person name="Sperisen C."/>
            <person name="Tritt A."/>
            <person name="Tisserant E."/>
            <person name="Crous P.W."/>
            <person name="Henrissat B."/>
            <person name="Nehls U."/>
            <person name="Egli S."/>
            <person name="Spatafora J.W."/>
            <person name="Grigoriev I.V."/>
            <person name="Martin F.M."/>
        </authorList>
    </citation>
    <scope>NUCLEOTIDE SEQUENCE [LARGE SCALE GENOMIC DNA]</scope>
    <source>
        <strain evidence="1 2">CBS 459.81</strain>
    </source>
</reference>
<dbReference type="Proteomes" id="UP000250266">
    <property type="component" value="Unassembled WGS sequence"/>
</dbReference>
<gene>
    <name evidence="1" type="ORF">K432DRAFT_205619</name>
</gene>
<evidence type="ECO:0000313" key="1">
    <source>
        <dbReference type="EMBL" id="OCK82895.1"/>
    </source>
</evidence>
<proteinExistence type="predicted"/>
<sequence>MIWQIQPCVDRTFYFTNRANSTNQHFPVRSNALMAMSSNISAPQIAQAFTLNKPGKINVLNCRYTFLSYYIHFNYHAYVNNLNFQHAFSNFHRNRPPPPPFQRNIRRCRCNYRGRCPNRNHNTRHSFPPV</sequence>
<name>A0A8E2JHJ8_9PEZI</name>
<organism evidence="1 2">
    <name type="scientific">Lepidopterella palustris CBS 459.81</name>
    <dbReference type="NCBI Taxonomy" id="1314670"/>
    <lineage>
        <taxon>Eukaryota</taxon>
        <taxon>Fungi</taxon>
        <taxon>Dikarya</taxon>
        <taxon>Ascomycota</taxon>
        <taxon>Pezizomycotina</taxon>
        <taxon>Dothideomycetes</taxon>
        <taxon>Pleosporomycetidae</taxon>
        <taxon>Mytilinidiales</taxon>
        <taxon>Argynnaceae</taxon>
        <taxon>Lepidopterella</taxon>
    </lineage>
</organism>